<gene>
    <name evidence="7" type="ORF">AFUS01_LOCUS28264</name>
</gene>
<comment type="caution">
    <text evidence="7">The sequence shown here is derived from an EMBL/GenBank/DDBJ whole genome shotgun (WGS) entry which is preliminary data.</text>
</comment>
<keyword evidence="8" id="KW-1185">Reference proteome</keyword>
<keyword evidence="5 6" id="KW-0472">Membrane</keyword>
<evidence type="ECO:0000256" key="6">
    <source>
        <dbReference type="SAM" id="Phobius"/>
    </source>
</evidence>
<proteinExistence type="predicted"/>
<accession>A0A8J2KNG8</accession>
<keyword evidence="3 6" id="KW-0812">Transmembrane</keyword>
<evidence type="ECO:0008006" key="9">
    <source>
        <dbReference type="Google" id="ProtNLM"/>
    </source>
</evidence>
<feature type="non-terminal residue" evidence="7">
    <location>
        <position position="1"/>
    </location>
</feature>
<sequence length="186" mass="21322">AFRQVKSSIIYSLNNWDNVTPQKVNSWRRLVHGIREQTNFAAKYQKYHQLMLLVGAIVLTTGSTFVILTESRASPTYQYFLSIQISSVMLIAGRLYLKIYLAQLISQEESMIARELILANFPRNEPAIQLEVKFLHDMINQNPCLIKFGTYVTFDKNLILGIASQIVTYLIALMQFPSLNFQPTPT</sequence>
<name>A0A8J2KNG8_9HEXA</name>
<dbReference type="GO" id="GO:0005886">
    <property type="term" value="C:plasma membrane"/>
    <property type="evidence" value="ECO:0007669"/>
    <property type="project" value="UniProtKB-SubCell"/>
</dbReference>
<dbReference type="Proteomes" id="UP000708208">
    <property type="component" value="Unassembled WGS sequence"/>
</dbReference>
<evidence type="ECO:0000313" key="7">
    <source>
        <dbReference type="EMBL" id="CAG7817715.1"/>
    </source>
</evidence>
<keyword evidence="4 6" id="KW-1133">Transmembrane helix</keyword>
<evidence type="ECO:0000313" key="8">
    <source>
        <dbReference type="Proteomes" id="UP000708208"/>
    </source>
</evidence>
<dbReference type="AlphaFoldDB" id="A0A8J2KNG8"/>
<dbReference type="EMBL" id="CAJVCH010401602">
    <property type="protein sequence ID" value="CAG7817715.1"/>
    <property type="molecule type" value="Genomic_DNA"/>
</dbReference>
<feature type="transmembrane region" description="Helical" evidence="6">
    <location>
        <begin position="157"/>
        <end position="176"/>
    </location>
</feature>
<evidence type="ECO:0000256" key="4">
    <source>
        <dbReference type="ARBA" id="ARBA00022989"/>
    </source>
</evidence>
<protein>
    <recommendedName>
        <fullName evidence="9">Gustatory receptor</fullName>
    </recommendedName>
</protein>
<keyword evidence="2" id="KW-1003">Cell membrane</keyword>
<dbReference type="Pfam" id="PF08395">
    <property type="entry name" value="7tm_7"/>
    <property type="match status" value="1"/>
</dbReference>
<comment type="subcellular location">
    <subcellularLocation>
        <location evidence="1">Cell membrane</location>
        <topology evidence="1">Multi-pass membrane protein</topology>
    </subcellularLocation>
</comment>
<feature type="transmembrane region" description="Helical" evidence="6">
    <location>
        <begin position="50"/>
        <end position="67"/>
    </location>
</feature>
<reference evidence="7" key="1">
    <citation type="submission" date="2021-06" db="EMBL/GenBank/DDBJ databases">
        <authorList>
            <person name="Hodson N. C."/>
            <person name="Mongue J. A."/>
            <person name="Jaron S. K."/>
        </authorList>
    </citation>
    <scope>NUCLEOTIDE SEQUENCE</scope>
</reference>
<evidence type="ECO:0000256" key="3">
    <source>
        <dbReference type="ARBA" id="ARBA00022692"/>
    </source>
</evidence>
<dbReference type="GO" id="GO:0050909">
    <property type="term" value="P:sensory perception of taste"/>
    <property type="evidence" value="ECO:0007669"/>
    <property type="project" value="InterPro"/>
</dbReference>
<evidence type="ECO:0000256" key="5">
    <source>
        <dbReference type="ARBA" id="ARBA00023136"/>
    </source>
</evidence>
<organism evidence="7 8">
    <name type="scientific">Allacma fusca</name>
    <dbReference type="NCBI Taxonomy" id="39272"/>
    <lineage>
        <taxon>Eukaryota</taxon>
        <taxon>Metazoa</taxon>
        <taxon>Ecdysozoa</taxon>
        <taxon>Arthropoda</taxon>
        <taxon>Hexapoda</taxon>
        <taxon>Collembola</taxon>
        <taxon>Symphypleona</taxon>
        <taxon>Sminthuridae</taxon>
        <taxon>Allacma</taxon>
    </lineage>
</organism>
<evidence type="ECO:0000256" key="1">
    <source>
        <dbReference type="ARBA" id="ARBA00004651"/>
    </source>
</evidence>
<feature type="transmembrane region" description="Helical" evidence="6">
    <location>
        <begin position="79"/>
        <end position="97"/>
    </location>
</feature>
<dbReference type="InterPro" id="IPR013604">
    <property type="entry name" value="7TM_chemorcpt"/>
</dbReference>
<evidence type="ECO:0000256" key="2">
    <source>
        <dbReference type="ARBA" id="ARBA00022475"/>
    </source>
</evidence>